<gene>
    <name evidence="2" type="ORF">MPC4_350028</name>
</gene>
<keyword evidence="3" id="KW-1185">Reference proteome</keyword>
<keyword evidence="1" id="KW-0812">Transmembrane</keyword>
<feature type="transmembrane region" description="Helical" evidence="1">
    <location>
        <begin position="33"/>
        <end position="55"/>
    </location>
</feature>
<dbReference type="RefSeq" id="WP_244629032.1">
    <property type="nucleotide sequence ID" value="NZ_CABFMQ020000093.1"/>
</dbReference>
<name>A0A8B6M923_METTU</name>
<dbReference type="Proteomes" id="UP000485880">
    <property type="component" value="Unassembled WGS sequence"/>
</dbReference>
<accession>A0A8B6M923</accession>
<dbReference type="AlphaFoldDB" id="A0A8B6M923"/>
<evidence type="ECO:0000256" key="1">
    <source>
        <dbReference type="SAM" id="Phobius"/>
    </source>
</evidence>
<reference evidence="2 3" key="1">
    <citation type="submission" date="2019-05" db="EMBL/GenBank/DDBJ databases">
        <authorList>
            <person name="Farhan Ul Haque M."/>
        </authorList>
    </citation>
    <scope>NUCLEOTIDE SEQUENCE [LARGE SCALE GENOMIC DNA]</scope>
    <source>
        <strain evidence="2">2</strain>
    </source>
</reference>
<sequence>MNLFTRAVIVALVILSIILTASALFPESTSETVILSILGDGAAIAAFAALGAGVFGRRGSSGDDWVKR</sequence>
<organism evidence="2 3">
    <name type="scientific">Methylocella tundrae</name>
    <dbReference type="NCBI Taxonomy" id="227605"/>
    <lineage>
        <taxon>Bacteria</taxon>
        <taxon>Pseudomonadati</taxon>
        <taxon>Pseudomonadota</taxon>
        <taxon>Alphaproteobacteria</taxon>
        <taxon>Hyphomicrobiales</taxon>
        <taxon>Beijerinckiaceae</taxon>
        <taxon>Methylocella</taxon>
    </lineage>
</organism>
<dbReference type="EMBL" id="CABFMQ020000093">
    <property type="protein sequence ID" value="VTZ51322.1"/>
    <property type="molecule type" value="Genomic_DNA"/>
</dbReference>
<keyword evidence="1" id="KW-1133">Transmembrane helix</keyword>
<evidence type="ECO:0000313" key="2">
    <source>
        <dbReference type="EMBL" id="VTZ51322.1"/>
    </source>
</evidence>
<proteinExistence type="predicted"/>
<evidence type="ECO:0000313" key="3">
    <source>
        <dbReference type="Proteomes" id="UP000485880"/>
    </source>
</evidence>
<keyword evidence="1" id="KW-0472">Membrane</keyword>
<protein>
    <submittedName>
        <fullName evidence="2">Uncharacterized protein</fullName>
    </submittedName>
</protein>
<comment type="caution">
    <text evidence="2">The sequence shown here is derived from an EMBL/GenBank/DDBJ whole genome shotgun (WGS) entry which is preliminary data.</text>
</comment>